<evidence type="ECO:0000256" key="1">
    <source>
        <dbReference type="SAM" id="MobiDB-lite"/>
    </source>
</evidence>
<sequence length="105" mass="11932">MGRRWTDRSRSGWRDRVRKGQGTQIKSGEKNDGQNGKEGESESQQRSVSLSCGAGRQINRDQRGDTFITATSRRSLELGLDFDRLCVDPVHHKRAWARNKTADDD</sequence>
<accession>A0AAE1ATQ9</accession>
<feature type="region of interest" description="Disordered" evidence="1">
    <location>
        <begin position="1"/>
        <end position="63"/>
    </location>
</feature>
<evidence type="ECO:0000313" key="3">
    <source>
        <dbReference type="Proteomes" id="UP001283361"/>
    </source>
</evidence>
<dbReference type="EMBL" id="JAWDGP010001166">
    <property type="protein sequence ID" value="KAK3793850.1"/>
    <property type="molecule type" value="Genomic_DNA"/>
</dbReference>
<gene>
    <name evidence="2" type="ORF">RRG08_033427</name>
</gene>
<feature type="compositionally biased region" description="Basic and acidic residues" evidence="1">
    <location>
        <begin position="1"/>
        <end position="15"/>
    </location>
</feature>
<dbReference type="AlphaFoldDB" id="A0AAE1ATQ9"/>
<feature type="compositionally biased region" description="Basic and acidic residues" evidence="1">
    <location>
        <begin position="27"/>
        <end position="40"/>
    </location>
</feature>
<keyword evidence="3" id="KW-1185">Reference proteome</keyword>
<organism evidence="2 3">
    <name type="scientific">Elysia crispata</name>
    <name type="common">lettuce slug</name>
    <dbReference type="NCBI Taxonomy" id="231223"/>
    <lineage>
        <taxon>Eukaryota</taxon>
        <taxon>Metazoa</taxon>
        <taxon>Spiralia</taxon>
        <taxon>Lophotrochozoa</taxon>
        <taxon>Mollusca</taxon>
        <taxon>Gastropoda</taxon>
        <taxon>Heterobranchia</taxon>
        <taxon>Euthyneura</taxon>
        <taxon>Panpulmonata</taxon>
        <taxon>Sacoglossa</taxon>
        <taxon>Placobranchoidea</taxon>
        <taxon>Plakobranchidae</taxon>
        <taxon>Elysia</taxon>
    </lineage>
</organism>
<protein>
    <submittedName>
        <fullName evidence="2">Uncharacterized protein</fullName>
    </submittedName>
</protein>
<name>A0AAE1ATQ9_9GAST</name>
<dbReference type="Proteomes" id="UP001283361">
    <property type="component" value="Unassembled WGS sequence"/>
</dbReference>
<proteinExistence type="predicted"/>
<comment type="caution">
    <text evidence="2">The sequence shown here is derived from an EMBL/GenBank/DDBJ whole genome shotgun (WGS) entry which is preliminary data.</text>
</comment>
<evidence type="ECO:0000313" key="2">
    <source>
        <dbReference type="EMBL" id="KAK3793850.1"/>
    </source>
</evidence>
<reference evidence="2" key="1">
    <citation type="journal article" date="2023" name="G3 (Bethesda)">
        <title>A reference genome for the long-term kleptoplast-retaining sea slug Elysia crispata morphotype clarki.</title>
        <authorList>
            <person name="Eastman K.E."/>
            <person name="Pendleton A.L."/>
            <person name="Shaikh M.A."/>
            <person name="Suttiyut T."/>
            <person name="Ogas R."/>
            <person name="Tomko P."/>
            <person name="Gavelis G."/>
            <person name="Widhalm J.R."/>
            <person name="Wisecaver J.H."/>
        </authorList>
    </citation>
    <scope>NUCLEOTIDE SEQUENCE</scope>
    <source>
        <strain evidence="2">ECLA1</strain>
    </source>
</reference>